<evidence type="ECO:0000313" key="6">
    <source>
        <dbReference type="EMBL" id="KAJ8600375.1"/>
    </source>
</evidence>
<proteinExistence type="predicted"/>
<dbReference type="PANTHER" id="PTHR24198:SF165">
    <property type="entry name" value="ANKYRIN REPEAT-CONTAINING PROTEIN-RELATED"/>
    <property type="match status" value="1"/>
</dbReference>
<feature type="region of interest" description="Disordered" evidence="4">
    <location>
        <begin position="417"/>
        <end position="436"/>
    </location>
</feature>
<keyword evidence="2 3" id="KW-0040">ANK repeat</keyword>
<dbReference type="InterPro" id="IPR037191">
    <property type="entry name" value="VPS9_dom_sf"/>
</dbReference>
<protein>
    <recommendedName>
        <fullName evidence="5">VPS9 domain-containing protein</fullName>
    </recommendedName>
</protein>
<evidence type="ECO:0000259" key="5">
    <source>
        <dbReference type="PROSITE" id="PS51205"/>
    </source>
</evidence>
<keyword evidence="7" id="KW-1185">Reference proteome</keyword>
<accession>A0AAD7XLG1</accession>
<dbReference type="PANTHER" id="PTHR24198">
    <property type="entry name" value="ANKYRIN REPEAT AND PROTEIN KINASE DOMAIN-CONTAINING PROTEIN"/>
    <property type="match status" value="1"/>
</dbReference>
<dbReference type="Pfam" id="PF12796">
    <property type="entry name" value="Ank_2"/>
    <property type="match status" value="4"/>
</dbReference>
<organism evidence="6 7">
    <name type="scientific">Chrysophaeum taylorii</name>
    <dbReference type="NCBI Taxonomy" id="2483200"/>
    <lineage>
        <taxon>Eukaryota</taxon>
        <taxon>Sar</taxon>
        <taxon>Stramenopiles</taxon>
        <taxon>Ochrophyta</taxon>
        <taxon>Pelagophyceae</taxon>
        <taxon>Pelagomonadales</taxon>
        <taxon>Pelagomonadaceae</taxon>
        <taxon>Chrysophaeum</taxon>
    </lineage>
</organism>
<name>A0AAD7XLG1_9STRA</name>
<gene>
    <name evidence="6" type="ORF">CTAYLR_000716</name>
</gene>
<dbReference type="Pfam" id="PF02204">
    <property type="entry name" value="VPS9"/>
    <property type="match status" value="1"/>
</dbReference>
<evidence type="ECO:0000256" key="3">
    <source>
        <dbReference type="PROSITE-ProRule" id="PRU00023"/>
    </source>
</evidence>
<dbReference type="Proteomes" id="UP001230188">
    <property type="component" value="Unassembled WGS sequence"/>
</dbReference>
<dbReference type="PROSITE" id="PS51205">
    <property type="entry name" value="VPS9"/>
    <property type="match status" value="1"/>
</dbReference>
<dbReference type="SMART" id="SM00248">
    <property type="entry name" value="ANK"/>
    <property type="match status" value="15"/>
</dbReference>
<feature type="repeat" description="ANK" evidence="3">
    <location>
        <begin position="1116"/>
        <end position="1148"/>
    </location>
</feature>
<dbReference type="SUPFAM" id="SSF48403">
    <property type="entry name" value="Ankyrin repeat"/>
    <property type="match status" value="3"/>
</dbReference>
<feature type="domain" description="VPS9" evidence="5">
    <location>
        <begin position="531"/>
        <end position="694"/>
    </location>
</feature>
<sequence>MAGEDGWRPEEGADDWTNTTTAYLPFLEWHEYTRLRDVGKTVLAMPFSPFFTLFLGGKGGDPQWQRRRGVKKYVDGEWRADRMYEGRVRTVRYEEGSEAVTEEQRCLLRSEFLWLEARISKKSSTIVERWEVRELRGYVRQSTAVVWRSSGGRERFDSWCASAHERTYSDAVATMFSDSIFGTDVPAAKRVKKVTEYVSPIPPTRVDAALLVDEPPLAAGEKATVEKLPFVMSSTVVTGDGQFTAIDQPDQPELDMSLESAEKEEAPFEIKDTIRLGASAPPWHAFSRARGSSGEARDGRPPRWPRAARRAPGETYEIEFSEPVLGLLQFAELPKSFGTAVVDGRDRKAAARAANGEAPPSIGSAVVSIDGVRVGGLSFAATMGLLDAATVPVKVGFVEASPETLADSFFLDEDVNNGEESARRSTQKRGSCKESDVERALASKEASKLRDQLEEFVASFNKCDLRTLLRSPDRAKRPGPMFWSAVEFASRTLREKRLLAEGDEAYWAQARRILERRVMDRIFDAAMKASTEKDAELSAHLARLRFLRLADLGVVARLAAGSSSSSSSSVVIPEESKPEWTVAQLELVEVSEARTATDALERLASSVRFVASAVEASSNRGKPLAAYNAIGADELLPAITWTVIQANPAKFASVLWFVETYADEQLLRSEMGYAFANVCAAVNFARSTLTSSAPLEGLISKDDFERGVKTAALTHKAVDAAVRRDPRQLRLLFASGADPCGLAVDQSTTPLVAAIDSRHLESITAALEACEQSVAAIDARIVTDKHNVARQGQTALMVGASLGDLETTCALLLLNANPKLVDARGRSAAHLAREARHDACAEALQAGDPRVDPVSGENPLTRACASNDAPKTRGLLLRGADADAVCGKLGVPPLVAAAAAGATECLAALLPHVRDVDSAAKSGAFAGQTALMRSVGLDQDVVRDLNREESSSLVATVVGTAVGKLFPSSSSSQREEEEAARVLAPRGAAAATPDLQVAVATTLLARGSSRTKVDASGRTALRWAESAGGHPRLVAVLRNDPKVDRVFEKARDRRHADVVALLEQGVDPDRADPDKGYTALVAAAYNDDVDLARSLVEPPGDPPRWRAADVNRRGRGGLTPLMYAAQKRSHALVTLLLRHGADREARDDRGRTALDHAETSARATDGSDASTREQLRELLSVDPRKMLLVEAAARDDGAKVAALVAQGASPNECRRIHGADGWHLELATPLIAACAYDARRAATALLDAPGIRVDLANPLGLTPLMYAAHRGSSTMLLMLLRAGASRRRADRSGRTALDWAQRRARADADALRRLSSKRSRQPTAKNETLVDRADRLAVPLLRWDPTKHTAQQLSAEGQVDGVVALVKQGVDVNAIDRTQPHETALLACCATRKLDVLDKLLSHPAIKVDLASSRGVTPLMQAAAAGFEDGVLRLLRANADRYVKTPQGRNAASYASEHAHVSLAAMLEADPETVSIFDLAAQGKLLLIDGLLRQRPDLLNIKRDPDGATPLLLAAANKRLKAVELLLRQPNINVDLSNARRETPLMHAARAGALDIASRLLSKGASSRAKDIDGRNATSWATSRSYSNMMLYLALLSVS</sequence>
<dbReference type="EMBL" id="JAQMWT010000524">
    <property type="protein sequence ID" value="KAJ8600375.1"/>
    <property type="molecule type" value="Genomic_DNA"/>
</dbReference>
<feature type="region of interest" description="Disordered" evidence="4">
    <location>
        <begin position="285"/>
        <end position="310"/>
    </location>
</feature>
<evidence type="ECO:0000256" key="2">
    <source>
        <dbReference type="ARBA" id="ARBA00023043"/>
    </source>
</evidence>
<dbReference type="SMART" id="SM00167">
    <property type="entry name" value="VPS9"/>
    <property type="match status" value="1"/>
</dbReference>
<dbReference type="PROSITE" id="PS50297">
    <property type="entry name" value="ANK_REP_REGION"/>
    <property type="match status" value="3"/>
</dbReference>
<reference evidence="6" key="1">
    <citation type="submission" date="2023-01" db="EMBL/GenBank/DDBJ databases">
        <title>Metagenome sequencing of chrysophaentin producing Chrysophaeum taylorii.</title>
        <authorList>
            <person name="Davison J."/>
            <person name="Bewley C."/>
        </authorList>
    </citation>
    <scope>NUCLEOTIDE SEQUENCE</scope>
    <source>
        <strain evidence="6">NIES-1699</strain>
    </source>
</reference>
<evidence type="ECO:0000313" key="7">
    <source>
        <dbReference type="Proteomes" id="UP001230188"/>
    </source>
</evidence>
<evidence type="ECO:0000256" key="4">
    <source>
        <dbReference type="SAM" id="MobiDB-lite"/>
    </source>
</evidence>
<feature type="repeat" description="ANK" evidence="3">
    <location>
        <begin position="1259"/>
        <end position="1291"/>
    </location>
</feature>
<dbReference type="InterPro" id="IPR002110">
    <property type="entry name" value="Ankyrin_rpt"/>
</dbReference>
<dbReference type="SUPFAM" id="SSF109993">
    <property type="entry name" value="VPS9 domain"/>
    <property type="match status" value="1"/>
</dbReference>
<dbReference type="InterPro" id="IPR036770">
    <property type="entry name" value="Ankyrin_rpt-contain_sf"/>
</dbReference>
<dbReference type="PROSITE" id="PS50088">
    <property type="entry name" value="ANK_REPEAT"/>
    <property type="match status" value="3"/>
</dbReference>
<dbReference type="Gene3D" id="1.25.40.20">
    <property type="entry name" value="Ankyrin repeat-containing domain"/>
    <property type="match status" value="6"/>
</dbReference>
<evidence type="ECO:0000256" key="1">
    <source>
        <dbReference type="ARBA" id="ARBA00022737"/>
    </source>
</evidence>
<dbReference type="InterPro" id="IPR003123">
    <property type="entry name" value="VPS9"/>
</dbReference>
<feature type="compositionally biased region" description="Basic and acidic residues" evidence="4">
    <location>
        <begin position="1144"/>
        <end position="1159"/>
    </location>
</feature>
<feature type="region of interest" description="Disordered" evidence="4">
    <location>
        <begin position="1144"/>
        <end position="1171"/>
    </location>
</feature>
<dbReference type="Gene3D" id="1.20.1050.80">
    <property type="entry name" value="VPS9 domain"/>
    <property type="match status" value="1"/>
</dbReference>
<comment type="caution">
    <text evidence="6">The sequence shown here is derived from an EMBL/GenBank/DDBJ whole genome shotgun (WGS) entry which is preliminary data.</text>
</comment>
<feature type="repeat" description="ANK" evidence="3">
    <location>
        <begin position="1540"/>
        <end position="1572"/>
    </location>
</feature>
<keyword evidence="1" id="KW-0677">Repeat</keyword>